<evidence type="ECO:0000313" key="2">
    <source>
        <dbReference type="EMBL" id="MBK1468839.1"/>
    </source>
</evidence>
<reference evidence="2 3" key="1">
    <citation type="submission" date="2020-09" db="EMBL/GenBank/DDBJ databases">
        <title>Parvimonas S3374 sp. nov.</title>
        <authorList>
            <person name="Buhl M."/>
        </authorList>
    </citation>
    <scope>NUCLEOTIDE SEQUENCE [LARGE SCALE GENOMIC DNA]</scope>
    <source>
        <strain evidence="2 3">S3374</strain>
    </source>
</reference>
<feature type="transmembrane region" description="Helical" evidence="1">
    <location>
        <begin position="9"/>
        <end position="28"/>
    </location>
</feature>
<sequence>MESKKNKSIILIKVSIIILALLLGYFGYRNNIKYKKVDFGVEKDHYLLQAFYDKFPGKEVVKCKLGDVSGNGKDDLIIIFRKTKELNHLVVAINSGKEIYFSEESKAPYENQKIEIKDIDNSPPNEFVVSGSKRGQYGYGVFRIEGKHLHNLFSEGMGIC</sequence>
<name>A0ABS1C9P7_9FIRM</name>
<evidence type="ECO:0000256" key="1">
    <source>
        <dbReference type="SAM" id="Phobius"/>
    </source>
</evidence>
<proteinExistence type="predicted"/>
<comment type="caution">
    <text evidence="2">The sequence shown here is derived from an EMBL/GenBank/DDBJ whole genome shotgun (WGS) entry which is preliminary data.</text>
</comment>
<keyword evidence="1" id="KW-1133">Transmembrane helix</keyword>
<organism evidence="2 3">
    <name type="scientific">Parvimonas parva</name>
    <dbReference type="NCBI Taxonomy" id="2769485"/>
    <lineage>
        <taxon>Bacteria</taxon>
        <taxon>Bacillati</taxon>
        <taxon>Bacillota</taxon>
        <taxon>Tissierellia</taxon>
        <taxon>Tissierellales</taxon>
        <taxon>Peptoniphilaceae</taxon>
        <taxon>Parvimonas</taxon>
    </lineage>
</organism>
<evidence type="ECO:0008006" key="4">
    <source>
        <dbReference type="Google" id="ProtNLM"/>
    </source>
</evidence>
<keyword evidence="1" id="KW-0472">Membrane</keyword>
<keyword evidence="3" id="KW-1185">Reference proteome</keyword>
<keyword evidence="1" id="KW-0812">Transmembrane</keyword>
<gene>
    <name evidence="2" type="ORF">IBJ83_05850</name>
</gene>
<dbReference type="EMBL" id="JACVDA010000015">
    <property type="protein sequence ID" value="MBK1468839.1"/>
    <property type="molecule type" value="Genomic_DNA"/>
</dbReference>
<protein>
    <recommendedName>
        <fullName evidence="4">VCBS repeat-containing protein</fullName>
    </recommendedName>
</protein>
<evidence type="ECO:0000313" key="3">
    <source>
        <dbReference type="Proteomes" id="UP000823123"/>
    </source>
</evidence>
<dbReference type="RefSeq" id="WP_068474724.1">
    <property type="nucleotide sequence ID" value="NZ_AP038371.1"/>
</dbReference>
<accession>A0ABS1C9P7</accession>
<dbReference type="Proteomes" id="UP000823123">
    <property type="component" value="Unassembled WGS sequence"/>
</dbReference>
<dbReference type="NCBIfam" id="NF040734">
    <property type="entry name" value="CC-COOH_SaoC"/>
    <property type="match status" value="1"/>
</dbReference>